<feature type="transmembrane region" description="Helical" evidence="1">
    <location>
        <begin position="173"/>
        <end position="190"/>
    </location>
</feature>
<gene>
    <name evidence="3" type="ORF">Nstercoris_01673</name>
</gene>
<reference evidence="3 4" key="1">
    <citation type="submission" date="2019-06" db="EMBL/GenBank/DDBJ databases">
        <title>Nitrosomonas stercoris KYUHI-S whole genome shotgun sequence.</title>
        <authorList>
            <person name="Nakagawa T."/>
            <person name="Tsuchiya Y."/>
            <person name="Takahashi R."/>
        </authorList>
    </citation>
    <scope>NUCLEOTIDE SEQUENCE [LARGE SCALE GENOMIC DNA]</scope>
    <source>
        <strain evidence="3 4">KYUHI-S</strain>
    </source>
</reference>
<dbReference type="SUPFAM" id="SSF53448">
    <property type="entry name" value="Nucleotide-diphospho-sugar transferases"/>
    <property type="match status" value="1"/>
</dbReference>
<feature type="transmembrane region" description="Helical" evidence="1">
    <location>
        <begin position="307"/>
        <end position="327"/>
    </location>
</feature>
<protein>
    <recommendedName>
        <fullName evidence="2">Glycosyltransferase 2-like domain-containing protein</fullName>
    </recommendedName>
</protein>
<feature type="transmembrane region" description="Helical" evidence="1">
    <location>
        <begin position="279"/>
        <end position="300"/>
    </location>
</feature>
<evidence type="ECO:0000313" key="3">
    <source>
        <dbReference type="EMBL" id="BBL35407.1"/>
    </source>
</evidence>
<accession>A0A4Y1YR75</accession>
<keyword evidence="4" id="KW-1185">Reference proteome</keyword>
<evidence type="ECO:0000256" key="1">
    <source>
        <dbReference type="SAM" id="Phobius"/>
    </source>
</evidence>
<proteinExistence type="predicted"/>
<dbReference type="KEGG" id="nst:Nstercoris_01673"/>
<sequence length="377" mass="42869">MIALVMYVALTGVLCWWSILLAPWQAWRVREYLEPADIPVEEKQSFDKITVLIPARDEAQFITQTLHKLQAQDNNLRIIVIDDQSEDRTVTLARAAGAEVVVGTTPPKGWSGKLWALEQGLQVVDTRYVLLLDADISLSPGILNALLNKAYQENLSLVSIMAKLPVQRFSERLLVPAFIFFFKLLYPFGLSNNPKSRVAAAAGGCILAETRMLRSINAFSSIHNALIDDCTLAAQAKRSGFKTWLGLSHAVQSQRGYDNLLAIWNTVARTAFTQLHYSFLLLLLCTLIMLSMFWCAPLAVIFYTDTIFFLISVLAWFAMLMVYTPILRFYRCSLFWGITLPIIGTLYLLMTWTSAIRYWRGIRAHWKNRRYEVSERG</sequence>
<organism evidence="3 4">
    <name type="scientific">Nitrosomonas stercoris</name>
    <dbReference type="NCBI Taxonomy" id="1444684"/>
    <lineage>
        <taxon>Bacteria</taxon>
        <taxon>Pseudomonadati</taxon>
        <taxon>Pseudomonadota</taxon>
        <taxon>Betaproteobacteria</taxon>
        <taxon>Nitrosomonadales</taxon>
        <taxon>Nitrosomonadaceae</taxon>
        <taxon>Nitrosomonas</taxon>
    </lineage>
</organism>
<dbReference type="InterPro" id="IPR017832">
    <property type="entry name" value="Glyco_trans_2_hopen-assoc_HpnB"/>
</dbReference>
<dbReference type="AlphaFoldDB" id="A0A4Y1YR75"/>
<evidence type="ECO:0000259" key="2">
    <source>
        <dbReference type="Pfam" id="PF00535"/>
    </source>
</evidence>
<dbReference type="InterPro" id="IPR029044">
    <property type="entry name" value="Nucleotide-diphossugar_trans"/>
</dbReference>
<keyword evidence="1" id="KW-0472">Membrane</keyword>
<dbReference type="EMBL" id="AP019755">
    <property type="protein sequence ID" value="BBL35407.1"/>
    <property type="molecule type" value="Genomic_DNA"/>
</dbReference>
<feature type="transmembrane region" description="Helical" evidence="1">
    <location>
        <begin position="333"/>
        <end position="359"/>
    </location>
</feature>
<feature type="transmembrane region" description="Helical" evidence="1">
    <location>
        <begin position="6"/>
        <end position="24"/>
    </location>
</feature>
<dbReference type="InterPro" id="IPR001173">
    <property type="entry name" value="Glyco_trans_2-like"/>
</dbReference>
<dbReference type="Pfam" id="PF00535">
    <property type="entry name" value="Glycos_transf_2"/>
    <property type="match status" value="1"/>
</dbReference>
<dbReference type="Proteomes" id="UP000316473">
    <property type="component" value="Chromosome"/>
</dbReference>
<keyword evidence="1" id="KW-0812">Transmembrane</keyword>
<feature type="domain" description="Glycosyltransferase 2-like" evidence="2">
    <location>
        <begin position="50"/>
        <end position="173"/>
    </location>
</feature>
<dbReference type="PANTHER" id="PTHR43646">
    <property type="entry name" value="GLYCOSYLTRANSFERASE"/>
    <property type="match status" value="1"/>
</dbReference>
<keyword evidence="1" id="KW-1133">Transmembrane helix</keyword>
<dbReference type="PANTHER" id="PTHR43646:SF3">
    <property type="entry name" value="SLR1566 PROTEIN"/>
    <property type="match status" value="1"/>
</dbReference>
<evidence type="ECO:0000313" key="4">
    <source>
        <dbReference type="Proteomes" id="UP000316473"/>
    </source>
</evidence>
<name>A0A4Y1YR75_9PROT</name>
<dbReference type="NCBIfam" id="TIGR03469">
    <property type="entry name" value="HpnB"/>
    <property type="match status" value="1"/>
</dbReference>
<dbReference type="Gene3D" id="3.90.550.10">
    <property type="entry name" value="Spore Coat Polysaccharide Biosynthesis Protein SpsA, Chain A"/>
    <property type="match status" value="1"/>
</dbReference>